<keyword evidence="1" id="KW-0812">Transmembrane</keyword>
<keyword evidence="1" id="KW-1133">Transmembrane helix</keyword>
<dbReference type="SUPFAM" id="SSF53955">
    <property type="entry name" value="Lysozyme-like"/>
    <property type="match status" value="1"/>
</dbReference>
<dbReference type="Pfam" id="PF01464">
    <property type="entry name" value="SLT"/>
    <property type="match status" value="1"/>
</dbReference>
<accession>A0A1F7XYR3</accession>
<comment type="caution">
    <text evidence="3">The sequence shown here is derived from an EMBL/GenBank/DDBJ whole genome shotgun (WGS) entry which is preliminary data.</text>
</comment>
<sequence length="203" mass="22463">MRINLKYFVLGAVIACIPVSFYGYLKLGSQSVGISIPKHQIENERVNKIAIDIVPTTLPIPTPTFIKLTSTPTSTNIPPSVKVKTNISVSNIEIRTEVKKTANEIESLIESYAKFYGVDSIVMKAIARCESGYRPEAVNGPYAGIYQFLASTWNSNRRAMGLDENPQLRFNAEESVKTAAFKMSRDGFGAWPVCGRKALARRI</sequence>
<reference evidence="3 4" key="1">
    <citation type="journal article" date="2016" name="Nat. Commun.">
        <title>Thousands of microbial genomes shed light on interconnected biogeochemical processes in an aquifer system.</title>
        <authorList>
            <person name="Anantharaman K."/>
            <person name="Brown C.T."/>
            <person name="Hug L.A."/>
            <person name="Sharon I."/>
            <person name="Castelle C.J."/>
            <person name="Probst A.J."/>
            <person name="Thomas B.C."/>
            <person name="Singh A."/>
            <person name="Wilkins M.J."/>
            <person name="Karaoz U."/>
            <person name="Brodie E.L."/>
            <person name="Williams K.H."/>
            <person name="Hubbard S.S."/>
            <person name="Banfield J.F."/>
        </authorList>
    </citation>
    <scope>NUCLEOTIDE SEQUENCE [LARGE SCALE GENOMIC DNA]</scope>
</reference>
<dbReference type="InterPro" id="IPR023346">
    <property type="entry name" value="Lysozyme-like_dom_sf"/>
</dbReference>
<dbReference type="AlphaFoldDB" id="A0A1F7XYR3"/>
<evidence type="ECO:0000313" key="3">
    <source>
        <dbReference type="EMBL" id="OGM20136.1"/>
    </source>
</evidence>
<gene>
    <name evidence="3" type="ORF">A2771_00525</name>
</gene>
<organism evidence="3 4">
    <name type="scientific">Candidatus Woesebacteria bacterium RIFCSPHIGHO2_01_FULL_38_26b</name>
    <dbReference type="NCBI Taxonomy" id="1802491"/>
    <lineage>
        <taxon>Bacteria</taxon>
        <taxon>Candidatus Woeseibacteriota</taxon>
    </lineage>
</organism>
<evidence type="ECO:0000259" key="2">
    <source>
        <dbReference type="Pfam" id="PF01464"/>
    </source>
</evidence>
<feature type="transmembrane region" description="Helical" evidence="1">
    <location>
        <begin position="7"/>
        <end position="25"/>
    </location>
</feature>
<name>A0A1F7XYR3_9BACT</name>
<dbReference type="Proteomes" id="UP000176741">
    <property type="component" value="Unassembled WGS sequence"/>
</dbReference>
<proteinExistence type="predicted"/>
<feature type="domain" description="Transglycosylase SLT" evidence="2">
    <location>
        <begin position="108"/>
        <end position="183"/>
    </location>
</feature>
<evidence type="ECO:0000256" key="1">
    <source>
        <dbReference type="SAM" id="Phobius"/>
    </source>
</evidence>
<dbReference type="EMBL" id="MGGD01000043">
    <property type="protein sequence ID" value="OGM20136.1"/>
    <property type="molecule type" value="Genomic_DNA"/>
</dbReference>
<keyword evidence="1" id="KW-0472">Membrane</keyword>
<dbReference type="InterPro" id="IPR008258">
    <property type="entry name" value="Transglycosylase_SLT_dom_1"/>
</dbReference>
<evidence type="ECO:0000313" key="4">
    <source>
        <dbReference type="Proteomes" id="UP000176741"/>
    </source>
</evidence>
<protein>
    <recommendedName>
        <fullName evidence="2">Transglycosylase SLT domain-containing protein</fullName>
    </recommendedName>
</protein>
<dbReference type="Gene3D" id="1.10.530.10">
    <property type="match status" value="1"/>
</dbReference>